<sequence length="62" mass="7104">MLDTYQTVLSNLLATVDQNVKITIPTFDPTIELCTQVNTAYISMQQSLRQGKWEQALAFTYF</sequence>
<comment type="caution">
    <text evidence="1">The sequence shown here is derived from an EMBL/GenBank/DDBJ whole genome shotgun (WGS) entry which is preliminary data.</text>
</comment>
<name>A0ABN7W9D6_GIGMA</name>
<dbReference type="EMBL" id="CAJVQB010034822">
    <property type="protein sequence ID" value="CAG8821712.1"/>
    <property type="molecule type" value="Genomic_DNA"/>
</dbReference>
<organism evidence="1 2">
    <name type="scientific">Gigaspora margarita</name>
    <dbReference type="NCBI Taxonomy" id="4874"/>
    <lineage>
        <taxon>Eukaryota</taxon>
        <taxon>Fungi</taxon>
        <taxon>Fungi incertae sedis</taxon>
        <taxon>Mucoromycota</taxon>
        <taxon>Glomeromycotina</taxon>
        <taxon>Glomeromycetes</taxon>
        <taxon>Diversisporales</taxon>
        <taxon>Gigasporaceae</taxon>
        <taxon>Gigaspora</taxon>
    </lineage>
</organism>
<protein>
    <submittedName>
        <fullName evidence="1">40516_t:CDS:1</fullName>
    </submittedName>
</protein>
<evidence type="ECO:0000313" key="1">
    <source>
        <dbReference type="EMBL" id="CAG8821712.1"/>
    </source>
</evidence>
<reference evidence="1 2" key="1">
    <citation type="submission" date="2021-06" db="EMBL/GenBank/DDBJ databases">
        <authorList>
            <person name="Kallberg Y."/>
            <person name="Tangrot J."/>
            <person name="Rosling A."/>
        </authorList>
    </citation>
    <scope>NUCLEOTIDE SEQUENCE [LARGE SCALE GENOMIC DNA]</scope>
    <source>
        <strain evidence="1 2">120-4 pot B 10/14</strain>
    </source>
</reference>
<evidence type="ECO:0000313" key="2">
    <source>
        <dbReference type="Proteomes" id="UP000789901"/>
    </source>
</evidence>
<accession>A0ABN7W9D6</accession>
<proteinExistence type="predicted"/>
<gene>
    <name evidence="1" type="ORF">GMARGA_LOCUS27900</name>
</gene>
<dbReference type="Proteomes" id="UP000789901">
    <property type="component" value="Unassembled WGS sequence"/>
</dbReference>
<keyword evidence="2" id="KW-1185">Reference proteome</keyword>
<feature type="non-terminal residue" evidence="1">
    <location>
        <position position="62"/>
    </location>
</feature>